<sequence>MPPLSTPPAGDRPSPCAPLERGRGGWAKWGEMRPMGEGGNRRPPLARLIPRPSAPSAHGVAARPPLAADARSLVAFRRLSPLTLCSRARPPMLPAHRSACLRPHAAAASPLKPKEKKRKGKR</sequence>
<dbReference type="EMBL" id="AP014962">
    <property type="protein sequence ID" value="BAS98184.1"/>
    <property type="molecule type" value="Genomic_DNA"/>
</dbReference>
<evidence type="ECO:0000313" key="2">
    <source>
        <dbReference type="EMBL" id="BAS98184.1"/>
    </source>
</evidence>
<dbReference type="Proteomes" id="UP000059680">
    <property type="component" value="Chromosome 6"/>
</dbReference>
<name>A0A0P0WXP3_ORYSJ</name>
<keyword evidence="3" id="KW-1185">Reference proteome</keyword>
<protein>
    <submittedName>
        <fullName evidence="2">Os06g0550354 protein</fullName>
    </submittedName>
</protein>
<dbReference type="PaxDb" id="39947-A0A0P0WXP3"/>
<organism evidence="2 3">
    <name type="scientific">Oryza sativa subsp. japonica</name>
    <name type="common">Rice</name>
    <dbReference type="NCBI Taxonomy" id="39947"/>
    <lineage>
        <taxon>Eukaryota</taxon>
        <taxon>Viridiplantae</taxon>
        <taxon>Streptophyta</taxon>
        <taxon>Embryophyta</taxon>
        <taxon>Tracheophyta</taxon>
        <taxon>Spermatophyta</taxon>
        <taxon>Magnoliopsida</taxon>
        <taxon>Liliopsida</taxon>
        <taxon>Poales</taxon>
        <taxon>Poaceae</taxon>
        <taxon>BOP clade</taxon>
        <taxon>Oryzoideae</taxon>
        <taxon>Oryzeae</taxon>
        <taxon>Oryzinae</taxon>
        <taxon>Oryza</taxon>
        <taxon>Oryza sativa</taxon>
    </lineage>
</organism>
<feature type="region of interest" description="Disordered" evidence="1">
    <location>
        <begin position="95"/>
        <end position="122"/>
    </location>
</feature>
<evidence type="ECO:0000256" key="1">
    <source>
        <dbReference type="SAM" id="MobiDB-lite"/>
    </source>
</evidence>
<dbReference type="AlphaFoldDB" id="A0A0P0WXP3"/>
<gene>
    <name evidence="2" type="ordered locus">Os06g0550354</name>
    <name evidence="2" type="ORF">OSNPB_060550354</name>
</gene>
<evidence type="ECO:0000313" key="3">
    <source>
        <dbReference type="Proteomes" id="UP000059680"/>
    </source>
</evidence>
<reference evidence="2 3" key="2">
    <citation type="journal article" date="2013" name="Plant Cell Physiol.">
        <title>Rice Annotation Project Database (RAP-DB): an integrative and interactive database for rice genomics.</title>
        <authorList>
            <person name="Sakai H."/>
            <person name="Lee S.S."/>
            <person name="Tanaka T."/>
            <person name="Numa H."/>
            <person name="Kim J."/>
            <person name="Kawahara Y."/>
            <person name="Wakimoto H."/>
            <person name="Yang C.C."/>
            <person name="Iwamoto M."/>
            <person name="Abe T."/>
            <person name="Yamada Y."/>
            <person name="Muto A."/>
            <person name="Inokuchi H."/>
            <person name="Ikemura T."/>
            <person name="Matsumoto T."/>
            <person name="Sasaki T."/>
            <person name="Itoh T."/>
        </authorList>
    </citation>
    <scope>NUCLEOTIDE SEQUENCE [LARGE SCALE GENOMIC DNA]</scope>
    <source>
        <strain evidence="3">cv. Nipponbare</strain>
    </source>
</reference>
<proteinExistence type="predicted"/>
<reference evidence="3" key="1">
    <citation type="journal article" date="2005" name="Nature">
        <title>The map-based sequence of the rice genome.</title>
        <authorList>
            <consortium name="International rice genome sequencing project (IRGSP)"/>
            <person name="Matsumoto T."/>
            <person name="Wu J."/>
            <person name="Kanamori H."/>
            <person name="Katayose Y."/>
            <person name="Fujisawa M."/>
            <person name="Namiki N."/>
            <person name="Mizuno H."/>
            <person name="Yamamoto K."/>
            <person name="Antonio B.A."/>
            <person name="Baba T."/>
            <person name="Sakata K."/>
            <person name="Nagamura Y."/>
            <person name="Aoki H."/>
            <person name="Arikawa K."/>
            <person name="Arita K."/>
            <person name="Bito T."/>
            <person name="Chiden Y."/>
            <person name="Fujitsuka N."/>
            <person name="Fukunaka R."/>
            <person name="Hamada M."/>
            <person name="Harada C."/>
            <person name="Hayashi A."/>
            <person name="Hijishita S."/>
            <person name="Honda M."/>
            <person name="Hosokawa S."/>
            <person name="Ichikawa Y."/>
            <person name="Idonuma A."/>
            <person name="Iijima M."/>
            <person name="Ikeda M."/>
            <person name="Ikeno M."/>
            <person name="Ito K."/>
            <person name="Ito S."/>
            <person name="Ito T."/>
            <person name="Ito Y."/>
            <person name="Ito Y."/>
            <person name="Iwabuchi A."/>
            <person name="Kamiya K."/>
            <person name="Karasawa W."/>
            <person name="Kurita K."/>
            <person name="Katagiri S."/>
            <person name="Kikuta A."/>
            <person name="Kobayashi H."/>
            <person name="Kobayashi N."/>
            <person name="Machita K."/>
            <person name="Maehara T."/>
            <person name="Masukawa M."/>
            <person name="Mizubayashi T."/>
            <person name="Mukai Y."/>
            <person name="Nagasaki H."/>
            <person name="Nagata Y."/>
            <person name="Naito S."/>
            <person name="Nakashima M."/>
            <person name="Nakama Y."/>
            <person name="Nakamichi Y."/>
            <person name="Nakamura M."/>
            <person name="Meguro A."/>
            <person name="Negishi M."/>
            <person name="Ohta I."/>
            <person name="Ohta T."/>
            <person name="Okamoto M."/>
            <person name="Ono N."/>
            <person name="Saji S."/>
            <person name="Sakaguchi M."/>
            <person name="Sakai K."/>
            <person name="Shibata M."/>
            <person name="Shimokawa T."/>
            <person name="Song J."/>
            <person name="Takazaki Y."/>
            <person name="Terasawa K."/>
            <person name="Tsugane M."/>
            <person name="Tsuji K."/>
            <person name="Ueda S."/>
            <person name="Waki K."/>
            <person name="Yamagata H."/>
            <person name="Yamamoto M."/>
            <person name="Yamamoto S."/>
            <person name="Yamane H."/>
            <person name="Yoshiki S."/>
            <person name="Yoshihara R."/>
            <person name="Yukawa K."/>
            <person name="Zhong H."/>
            <person name="Yano M."/>
            <person name="Yuan Q."/>
            <person name="Ouyang S."/>
            <person name="Liu J."/>
            <person name="Jones K.M."/>
            <person name="Gansberger K."/>
            <person name="Moffat K."/>
            <person name="Hill J."/>
            <person name="Bera J."/>
            <person name="Fadrosh D."/>
            <person name="Jin S."/>
            <person name="Johri S."/>
            <person name="Kim M."/>
            <person name="Overton L."/>
            <person name="Reardon M."/>
            <person name="Tsitrin T."/>
            <person name="Vuong H."/>
            <person name="Weaver B."/>
            <person name="Ciecko A."/>
            <person name="Tallon L."/>
            <person name="Jackson J."/>
            <person name="Pai G."/>
            <person name="Aken S.V."/>
            <person name="Utterback T."/>
            <person name="Reidmuller S."/>
            <person name="Feldblyum T."/>
            <person name="Hsiao J."/>
            <person name="Zismann V."/>
            <person name="Iobst S."/>
            <person name="de Vazeille A.R."/>
            <person name="Buell C.R."/>
            <person name="Ying K."/>
            <person name="Li Y."/>
            <person name="Lu T."/>
            <person name="Huang Y."/>
            <person name="Zhao Q."/>
            <person name="Feng Q."/>
            <person name="Zhang L."/>
            <person name="Zhu J."/>
            <person name="Weng Q."/>
            <person name="Mu J."/>
            <person name="Lu Y."/>
            <person name="Fan D."/>
            <person name="Liu Y."/>
            <person name="Guan J."/>
            <person name="Zhang Y."/>
            <person name="Yu S."/>
            <person name="Liu X."/>
            <person name="Zhang Y."/>
            <person name="Hong G."/>
            <person name="Han B."/>
            <person name="Choisne N."/>
            <person name="Demange N."/>
            <person name="Orjeda G."/>
            <person name="Samain S."/>
            <person name="Cattolico L."/>
            <person name="Pelletier E."/>
            <person name="Couloux A."/>
            <person name="Segurens B."/>
            <person name="Wincker P."/>
            <person name="D'Hont A."/>
            <person name="Scarpelli C."/>
            <person name="Weissenbach J."/>
            <person name="Salanoubat M."/>
            <person name="Quetier F."/>
            <person name="Yu Y."/>
            <person name="Kim H.R."/>
            <person name="Rambo T."/>
            <person name="Currie J."/>
            <person name="Collura K."/>
            <person name="Luo M."/>
            <person name="Yang T."/>
            <person name="Ammiraju J.S.S."/>
            <person name="Engler F."/>
            <person name="Soderlund C."/>
            <person name="Wing R.A."/>
            <person name="Palmer L.E."/>
            <person name="de la Bastide M."/>
            <person name="Spiegel L."/>
            <person name="Nascimento L."/>
            <person name="Zutavern T."/>
            <person name="O'Shaughnessy A."/>
            <person name="Dike S."/>
            <person name="Dedhia N."/>
            <person name="Preston R."/>
            <person name="Balija V."/>
            <person name="McCombie W.R."/>
            <person name="Chow T."/>
            <person name="Chen H."/>
            <person name="Chung M."/>
            <person name="Chen C."/>
            <person name="Shaw J."/>
            <person name="Wu H."/>
            <person name="Hsiao K."/>
            <person name="Chao Y."/>
            <person name="Chu M."/>
            <person name="Cheng C."/>
            <person name="Hour A."/>
            <person name="Lee P."/>
            <person name="Lin S."/>
            <person name="Lin Y."/>
            <person name="Liou J."/>
            <person name="Liu S."/>
            <person name="Hsing Y."/>
            <person name="Raghuvanshi S."/>
            <person name="Mohanty A."/>
            <person name="Bharti A.K."/>
            <person name="Gaur A."/>
            <person name="Gupta V."/>
            <person name="Kumar D."/>
            <person name="Ravi V."/>
            <person name="Vij S."/>
            <person name="Kapur A."/>
            <person name="Khurana P."/>
            <person name="Khurana P."/>
            <person name="Khurana J.P."/>
            <person name="Tyagi A.K."/>
            <person name="Gaikwad K."/>
            <person name="Singh A."/>
            <person name="Dalal V."/>
            <person name="Srivastava S."/>
            <person name="Dixit A."/>
            <person name="Pal A.K."/>
            <person name="Ghazi I.A."/>
            <person name="Yadav M."/>
            <person name="Pandit A."/>
            <person name="Bhargava A."/>
            <person name="Sureshbabu K."/>
            <person name="Batra K."/>
            <person name="Sharma T.R."/>
            <person name="Mohapatra T."/>
            <person name="Singh N.K."/>
            <person name="Messing J."/>
            <person name="Nelson A.B."/>
            <person name="Fuks G."/>
            <person name="Kavchok S."/>
            <person name="Keizer G."/>
            <person name="Linton E."/>
            <person name="Llaca V."/>
            <person name="Song R."/>
            <person name="Tanyolac B."/>
            <person name="Young S."/>
            <person name="Ho-Il K."/>
            <person name="Hahn J.H."/>
            <person name="Sangsakoo G."/>
            <person name="Vanavichit A."/>
            <person name="de Mattos Luiz.A.T."/>
            <person name="Zimmer P.D."/>
            <person name="Malone G."/>
            <person name="Dellagostin O."/>
            <person name="de Oliveira A.C."/>
            <person name="Bevan M."/>
            <person name="Bancroft I."/>
            <person name="Minx P."/>
            <person name="Cordum H."/>
            <person name="Wilson R."/>
            <person name="Cheng Z."/>
            <person name="Jin W."/>
            <person name="Jiang J."/>
            <person name="Leong S.A."/>
            <person name="Iwama H."/>
            <person name="Gojobori T."/>
            <person name="Itoh T."/>
            <person name="Niimura Y."/>
            <person name="Fujii Y."/>
            <person name="Habara T."/>
            <person name="Sakai H."/>
            <person name="Sato Y."/>
            <person name="Wilson G."/>
            <person name="Kumar K."/>
            <person name="McCouch S."/>
            <person name="Juretic N."/>
            <person name="Hoen D."/>
            <person name="Wright S."/>
            <person name="Bruskiewich R."/>
            <person name="Bureau T."/>
            <person name="Miyao A."/>
            <person name="Hirochika H."/>
            <person name="Nishikawa T."/>
            <person name="Kadowaki K."/>
            <person name="Sugiura M."/>
            <person name="Burr B."/>
            <person name="Sasaki T."/>
        </authorList>
    </citation>
    <scope>NUCLEOTIDE SEQUENCE [LARGE SCALE GENOMIC DNA]</scope>
    <source>
        <strain evidence="3">cv. Nipponbare</strain>
    </source>
</reference>
<reference evidence="2 3" key="3">
    <citation type="journal article" date="2013" name="Rice">
        <title>Improvement of the Oryza sativa Nipponbare reference genome using next generation sequence and optical map data.</title>
        <authorList>
            <person name="Kawahara Y."/>
            <person name="de la Bastide M."/>
            <person name="Hamilton J.P."/>
            <person name="Kanamori H."/>
            <person name="McCombie W.R."/>
            <person name="Ouyang S."/>
            <person name="Schwartz D.C."/>
            <person name="Tanaka T."/>
            <person name="Wu J."/>
            <person name="Zhou S."/>
            <person name="Childs K.L."/>
            <person name="Davidson R.M."/>
            <person name="Lin H."/>
            <person name="Quesada-Ocampo L."/>
            <person name="Vaillancourt B."/>
            <person name="Sakai H."/>
            <person name="Lee S.S."/>
            <person name="Kim J."/>
            <person name="Numa H."/>
            <person name="Itoh T."/>
            <person name="Buell C.R."/>
            <person name="Matsumoto T."/>
        </authorList>
    </citation>
    <scope>NUCLEOTIDE SEQUENCE [LARGE SCALE GENOMIC DNA]</scope>
    <source>
        <strain evidence="3">cv. Nipponbare</strain>
    </source>
</reference>
<accession>A0A0P0WXP3</accession>
<dbReference type="InParanoid" id="A0A0P0WXP3"/>
<feature type="region of interest" description="Disordered" evidence="1">
    <location>
        <begin position="1"/>
        <end position="64"/>
    </location>
</feature>
<feature type="compositionally biased region" description="Low complexity" evidence="1">
    <location>
        <begin position="41"/>
        <end position="55"/>
    </location>
</feature>